<sequence>MNSATMPSPHVAFIAFPFASHPLSIFQIARTVAAAAPSAVVSFLATQRALSSLPPADDTPNLRYVPVADGLPTDASSPPTKDILHQIALFVSSTPGNLKQGISAAVEANGGVPVSCISGDSFMWMSADVAAEMGVPWIPLYTASSAAFLAHLHTDLLRQKFGVDGAVGREEELLDFIPGLEGHRVRDLPEGIIAGGIDSPVSDLCYRMGQRTPKSTAVVFNTFDGLDSAIDNSLASALTRYLPIPFHFSSSSPAADPNGCLPWLDRQAPTSVVYVSFGSIITPPLAELAELAEGLEASGVPFIWSLKEALWECLPPGFLARAAAAGQGMVAGWAPQQAVLGHAAVGGFVMHTGWNSVIEAIAAGVPMICRPIFADNFMALRSMTLEWGNGMGFEGGVMTKEGVVQALDALMRGEKGRQLKARAKELKDAAMAAAAPGGSSHNNFETMLQLMLGSKK</sequence>
<reference evidence="5 6" key="1">
    <citation type="submission" date="2020-08" db="EMBL/GenBank/DDBJ databases">
        <title>Plant Genome Project.</title>
        <authorList>
            <person name="Zhang R.-G."/>
        </authorList>
    </citation>
    <scope>NUCLEOTIDE SEQUENCE [LARGE SCALE GENOMIC DNA]</scope>
    <source>
        <tissue evidence="5">Rhizome</tissue>
    </source>
</reference>
<name>A0A8J5HL17_ZINOF</name>
<dbReference type="Proteomes" id="UP000734854">
    <property type="component" value="Unassembled WGS sequence"/>
</dbReference>
<evidence type="ECO:0000256" key="3">
    <source>
        <dbReference type="RuleBase" id="RU003718"/>
    </source>
</evidence>
<dbReference type="InterPro" id="IPR002213">
    <property type="entry name" value="UDP_glucos_trans"/>
</dbReference>
<comment type="similarity">
    <text evidence="1 3">Belongs to the UDP-glycosyltransferase family.</text>
</comment>
<keyword evidence="6" id="KW-1185">Reference proteome</keyword>
<evidence type="ECO:0000313" key="6">
    <source>
        <dbReference type="Proteomes" id="UP000734854"/>
    </source>
</evidence>
<proteinExistence type="inferred from homology"/>
<dbReference type="FunFam" id="3.40.50.2000:FF:000060">
    <property type="entry name" value="Glycosyltransferase"/>
    <property type="match status" value="1"/>
</dbReference>
<keyword evidence="3" id="KW-0328">Glycosyltransferase</keyword>
<gene>
    <name evidence="5" type="ORF">ZIOFF_011906</name>
</gene>
<dbReference type="PROSITE" id="PS00375">
    <property type="entry name" value="UDPGT"/>
    <property type="match status" value="1"/>
</dbReference>
<accession>A0A8J5HL17</accession>
<evidence type="ECO:0000256" key="1">
    <source>
        <dbReference type="ARBA" id="ARBA00009995"/>
    </source>
</evidence>
<comment type="caution">
    <text evidence="5">The sequence shown here is derived from an EMBL/GenBank/DDBJ whole genome shotgun (WGS) entry which is preliminary data.</text>
</comment>
<dbReference type="EMBL" id="JACMSC010000003">
    <property type="protein sequence ID" value="KAG6529693.1"/>
    <property type="molecule type" value="Genomic_DNA"/>
</dbReference>
<dbReference type="GO" id="GO:0080043">
    <property type="term" value="F:quercetin 3-O-glucosyltransferase activity"/>
    <property type="evidence" value="ECO:0007669"/>
    <property type="project" value="TreeGrafter"/>
</dbReference>
<dbReference type="CDD" id="cd03784">
    <property type="entry name" value="GT1_Gtf-like"/>
    <property type="match status" value="1"/>
</dbReference>
<evidence type="ECO:0000313" key="5">
    <source>
        <dbReference type="EMBL" id="KAG6529693.1"/>
    </source>
</evidence>
<protein>
    <recommendedName>
        <fullName evidence="4">Glycosyltransferase</fullName>
        <ecNumber evidence="4">2.4.1.-</ecNumber>
    </recommendedName>
</protein>
<dbReference type="Pfam" id="PF00201">
    <property type="entry name" value="UDPGT"/>
    <property type="match status" value="1"/>
</dbReference>
<dbReference type="EC" id="2.4.1.-" evidence="4"/>
<dbReference type="PANTHER" id="PTHR11926:SF774">
    <property type="entry name" value="UDP-GLYCOSYLTRANSFERASE 85A1-RELATED"/>
    <property type="match status" value="1"/>
</dbReference>
<dbReference type="GO" id="GO:0080044">
    <property type="term" value="F:quercetin 7-O-glucosyltransferase activity"/>
    <property type="evidence" value="ECO:0007669"/>
    <property type="project" value="TreeGrafter"/>
</dbReference>
<organism evidence="5 6">
    <name type="scientific">Zingiber officinale</name>
    <name type="common">Ginger</name>
    <name type="synonym">Amomum zingiber</name>
    <dbReference type="NCBI Taxonomy" id="94328"/>
    <lineage>
        <taxon>Eukaryota</taxon>
        <taxon>Viridiplantae</taxon>
        <taxon>Streptophyta</taxon>
        <taxon>Embryophyta</taxon>
        <taxon>Tracheophyta</taxon>
        <taxon>Spermatophyta</taxon>
        <taxon>Magnoliopsida</taxon>
        <taxon>Liliopsida</taxon>
        <taxon>Zingiberales</taxon>
        <taxon>Zingiberaceae</taxon>
        <taxon>Zingiber</taxon>
    </lineage>
</organism>
<dbReference type="PANTHER" id="PTHR11926">
    <property type="entry name" value="GLUCOSYL/GLUCURONOSYL TRANSFERASES"/>
    <property type="match status" value="1"/>
</dbReference>
<dbReference type="InterPro" id="IPR035595">
    <property type="entry name" value="UDP_glycos_trans_CS"/>
</dbReference>
<keyword evidence="2 3" id="KW-0808">Transferase</keyword>
<evidence type="ECO:0000256" key="2">
    <source>
        <dbReference type="ARBA" id="ARBA00022679"/>
    </source>
</evidence>
<evidence type="ECO:0000256" key="4">
    <source>
        <dbReference type="RuleBase" id="RU362057"/>
    </source>
</evidence>
<dbReference type="AlphaFoldDB" id="A0A8J5HL17"/>